<dbReference type="InParanoid" id="K7MKS6"/>
<dbReference type="AlphaFoldDB" id="K7MKS6"/>
<accession>K7MKS6</accession>
<protein>
    <submittedName>
        <fullName evidence="1 2">Uncharacterized protein</fullName>
    </submittedName>
</protein>
<proteinExistence type="predicted"/>
<evidence type="ECO:0000313" key="1">
    <source>
        <dbReference type="EMBL" id="KRH03371.1"/>
    </source>
</evidence>
<reference evidence="2" key="2">
    <citation type="submission" date="2018-02" db="UniProtKB">
        <authorList>
            <consortium name="EnsemblPlants"/>
        </authorList>
    </citation>
    <scope>IDENTIFICATION</scope>
    <source>
        <strain evidence="2">Williams 82</strain>
    </source>
</reference>
<name>K7MKS6_SOYBN</name>
<sequence length="72" mass="8037">MASARGIPTVCSSWNMWFAVGSQYLHQPRCQGKQGKKNRRSAGELCRGRKVGGACPEEVCTQQRARNYALHQ</sequence>
<dbReference type="HOGENOM" id="CLU_2727237_0_0_1"/>
<gene>
    <name evidence="1" type="ORF">GLYMA_17G093700</name>
</gene>
<evidence type="ECO:0000313" key="3">
    <source>
        <dbReference type="Proteomes" id="UP000008827"/>
    </source>
</evidence>
<reference evidence="1" key="3">
    <citation type="submission" date="2018-07" db="EMBL/GenBank/DDBJ databases">
        <title>WGS assembly of Glycine max.</title>
        <authorList>
            <person name="Schmutz J."/>
            <person name="Cannon S."/>
            <person name="Schlueter J."/>
            <person name="Ma J."/>
            <person name="Mitros T."/>
            <person name="Nelson W."/>
            <person name="Hyten D."/>
            <person name="Song Q."/>
            <person name="Thelen J."/>
            <person name="Cheng J."/>
            <person name="Xu D."/>
            <person name="Hellsten U."/>
            <person name="May G."/>
            <person name="Yu Y."/>
            <person name="Sakurai T."/>
            <person name="Umezawa T."/>
            <person name="Bhattacharyya M."/>
            <person name="Sandhu D."/>
            <person name="Valliyodan B."/>
            <person name="Lindquist E."/>
            <person name="Peto M."/>
            <person name="Grant D."/>
            <person name="Shu S."/>
            <person name="Goodstein D."/>
            <person name="Barry K."/>
            <person name="Futrell-Griggs M."/>
            <person name="Abernathy B."/>
            <person name="Du J."/>
            <person name="Tian Z."/>
            <person name="Zhu L."/>
            <person name="Gill N."/>
            <person name="Joshi T."/>
            <person name="Libault M."/>
            <person name="Sethuraman A."/>
            <person name="Zhang X."/>
            <person name="Shinozaki K."/>
            <person name="Nguyen H."/>
            <person name="Wing R."/>
            <person name="Cregan P."/>
            <person name="Specht J."/>
            <person name="Grimwood J."/>
            <person name="Rokhsar D."/>
            <person name="Stacey G."/>
            <person name="Shoemaker R."/>
            <person name="Jackson S."/>
        </authorList>
    </citation>
    <scope>NUCLEOTIDE SEQUENCE</scope>
    <source>
        <tissue evidence="1">Callus</tissue>
    </source>
</reference>
<dbReference type="Proteomes" id="UP000008827">
    <property type="component" value="Chromosome 17"/>
</dbReference>
<dbReference type="Gramene" id="KRH03371">
    <property type="protein sequence ID" value="KRH03371"/>
    <property type="gene ID" value="GLYMA_17G093700"/>
</dbReference>
<organism evidence="1">
    <name type="scientific">Glycine max</name>
    <name type="common">Soybean</name>
    <name type="synonym">Glycine hispida</name>
    <dbReference type="NCBI Taxonomy" id="3847"/>
    <lineage>
        <taxon>Eukaryota</taxon>
        <taxon>Viridiplantae</taxon>
        <taxon>Streptophyta</taxon>
        <taxon>Embryophyta</taxon>
        <taxon>Tracheophyta</taxon>
        <taxon>Spermatophyta</taxon>
        <taxon>Magnoliopsida</taxon>
        <taxon>eudicotyledons</taxon>
        <taxon>Gunneridae</taxon>
        <taxon>Pentapetalae</taxon>
        <taxon>rosids</taxon>
        <taxon>fabids</taxon>
        <taxon>Fabales</taxon>
        <taxon>Fabaceae</taxon>
        <taxon>Papilionoideae</taxon>
        <taxon>50 kb inversion clade</taxon>
        <taxon>NPAAA clade</taxon>
        <taxon>indigoferoid/millettioid clade</taxon>
        <taxon>Phaseoleae</taxon>
        <taxon>Glycine</taxon>
        <taxon>Glycine subgen. Soja</taxon>
    </lineage>
</organism>
<keyword evidence="3" id="KW-1185">Reference proteome</keyword>
<dbReference type="PaxDb" id="3847-GLYMA17G10140.1"/>
<dbReference type="EMBL" id="CM000850">
    <property type="protein sequence ID" value="KRH03371.1"/>
    <property type="molecule type" value="Genomic_DNA"/>
</dbReference>
<reference evidence="1 2" key="1">
    <citation type="journal article" date="2010" name="Nature">
        <title>Genome sequence of the palaeopolyploid soybean.</title>
        <authorList>
            <person name="Schmutz J."/>
            <person name="Cannon S.B."/>
            <person name="Schlueter J."/>
            <person name="Ma J."/>
            <person name="Mitros T."/>
            <person name="Nelson W."/>
            <person name="Hyten D.L."/>
            <person name="Song Q."/>
            <person name="Thelen J.J."/>
            <person name="Cheng J."/>
            <person name="Xu D."/>
            <person name="Hellsten U."/>
            <person name="May G.D."/>
            <person name="Yu Y."/>
            <person name="Sakurai T."/>
            <person name="Umezawa T."/>
            <person name="Bhattacharyya M.K."/>
            <person name="Sandhu D."/>
            <person name="Valliyodan B."/>
            <person name="Lindquist E."/>
            <person name="Peto M."/>
            <person name="Grant D."/>
            <person name="Shu S."/>
            <person name="Goodstein D."/>
            <person name="Barry K."/>
            <person name="Futrell-Griggs M."/>
            <person name="Abernathy B."/>
            <person name="Du J."/>
            <person name="Tian Z."/>
            <person name="Zhu L."/>
            <person name="Gill N."/>
            <person name="Joshi T."/>
            <person name="Libault M."/>
            <person name="Sethuraman A."/>
            <person name="Zhang X.-C."/>
            <person name="Shinozaki K."/>
            <person name="Nguyen H.T."/>
            <person name="Wing R.A."/>
            <person name="Cregan P."/>
            <person name="Specht J."/>
            <person name="Grimwood J."/>
            <person name="Rokhsar D."/>
            <person name="Stacey G."/>
            <person name="Shoemaker R.C."/>
            <person name="Jackson S.A."/>
        </authorList>
    </citation>
    <scope>NUCLEOTIDE SEQUENCE</scope>
    <source>
        <strain evidence="2">cv. Williams 82</strain>
        <tissue evidence="1">Callus</tissue>
    </source>
</reference>
<evidence type="ECO:0000313" key="2">
    <source>
        <dbReference type="EnsemblPlants" id="KRH03371"/>
    </source>
</evidence>
<dbReference type="EnsemblPlants" id="KRH03371">
    <property type="protein sequence ID" value="KRH03371"/>
    <property type="gene ID" value="GLYMA_17G093700"/>
</dbReference>